<dbReference type="Pfam" id="PF06835">
    <property type="entry name" value="LptC"/>
    <property type="match status" value="1"/>
</dbReference>
<evidence type="ECO:0000313" key="2">
    <source>
        <dbReference type="Proteomes" id="UP000006431"/>
    </source>
</evidence>
<dbReference type="NCBIfam" id="TIGR04409">
    <property type="entry name" value="LptC_YrbK"/>
    <property type="match status" value="1"/>
</dbReference>
<dbReference type="STRING" id="929558.SMGD1_2697"/>
<dbReference type="GO" id="GO:0005886">
    <property type="term" value="C:plasma membrane"/>
    <property type="evidence" value="ECO:0007669"/>
    <property type="project" value="InterPro"/>
</dbReference>
<accession>H1FTB0</accession>
<dbReference type="InterPro" id="IPR010664">
    <property type="entry name" value="LipoPS_assembly_LptC-rel"/>
</dbReference>
<dbReference type="Proteomes" id="UP000006431">
    <property type="component" value="Unassembled WGS sequence"/>
</dbReference>
<dbReference type="HOGENOM" id="CLU_133316_0_0_7"/>
<reference evidence="1 2" key="1">
    <citation type="journal article" date="2012" name="Proc. Natl. Acad. Sci. U.S.A.">
        <title>Genome and physiology of a model Epsilonproteobacterium responsible for sulfide detoxification in marine oxygen depletion zones.</title>
        <authorList>
            <person name="Grote J."/>
            <person name="Schott T."/>
            <person name="Bruckner C.G."/>
            <person name="Glockner F.O."/>
            <person name="Jost G."/>
            <person name="Teeling H."/>
            <person name="Labrenz M."/>
            <person name="Jurgens K."/>
        </authorList>
    </citation>
    <scope>NUCLEOTIDE SEQUENCE [LARGE SCALE GENOMIC DNA]</scope>
    <source>
        <strain evidence="1 2">GD1</strain>
    </source>
</reference>
<dbReference type="EMBL" id="AFRZ01000001">
    <property type="protein sequence ID" value="EHP31219.1"/>
    <property type="molecule type" value="Genomic_DNA"/>
</dbReference>
<gene>
    <name evidence="1" type="ORF">SMGD1_2697</name>
</gene>
<keyword evidence="2" id="KW-1185">Reference proteome</keyword>
<name>B6BJH3_SULGG</name>
<sequence length="158" mass="18401">MIFIGFKPMNIKQQEFVDVPLFQLEAFTLHELSQDGLVTLMKGSKAIRYNDRYKVFNIDYTDNSKNFIANMRADNGLYRDKDDVIDLTGNVIYNREDGLIFESQEATYNKKSAIAKTNKDYVIYRDSNRVVGTSLTYDNRLNRVKSKNVVAKYQIQEK</sequence>
<proteinExistence type="predicted"/>
<dbReference type="GO" id="GO:0015221">
    <property type="term" value="F:lipopolysaccharide transmembrane transporter activity"/>
    <property type="evidence" value="ECO:0007669"/>
    <property type="project" value="InterPro"/>
</dbReference>
<dbReference type="InterPro" id="IPR026265">
    <property type="entry name" value="LptC"/>
</dbReference>
<comment type="caution">
    <text evidence="1">The sequence shown here is derived from an EMBL/GenBank/DDBJ whole genome shotgun (WGS) entry which is preliminary data.</text>
</comment>
<dbReference type="PATRIC" id="fig|929558.5.peg.2685"/>
<dbReference type="Gene3D" id="2.60.450.10">
    <property type="entry name" value="Lipopolysaccharide (LPS) transport protein A like domain"/>
    <property type="match status" value="1"/>
</dbReference>
<organism evidence="1 2">
    <name type="scientific">Sulfurimonas gotlandica (strain DSM 19862 / JCM 16533 / GD1)</name>
    <dbReference type="NCBI Taxonomy" id="929558"/>
    <lineage>
        <taxon>Bacteria</taxon>
        <taxon>Pseudomonadati</taxon>
        <taxon>Campylobacterota</taxon>
        <taxon>Epsilonproteobacteria</taxon>
        <taxon>Campylobacterales</taxon>
        <taxon>Sulfurimonadaceae</taxon>
        <taxon>Sulfurimonas</taxon>
    </lineage>
</organism>
<accession>B6BJH3</accession>
<protein>
    <submittedName>
        <fullName evidence="1">Protein containing DUF1239</fullName>
    </submittedName>
</protein>
<dbReference type="AlphaFoldDB" id="B6BJH3"/>
<evidence type="ECO:0000313" key="1">
    <source>
        <dbReference type="EMBL" id="EHP31219.1"/>
    </source>
</evidence>